<keyword evidence="5" id="KW-1185">Reference proteome</keyword>
<organism evidence="4 5">
    <name type="scientific">Gordonia pseudamarae</name>
    <dbReference type="NCBI Taxonomy" id="2831662"/>
    <lineage>
        <taxon>Bacteria</taxon>
        <taxon>Bacillati</taxon>
        <taxon>Actinomycetota</taxon>
        <taxon>Actinomycetes</taxon>
        <taxon>Mycobacteriales</taxon>
        <taxon>Gordoniaceae</taxon>
        <taxon>Gordonia</taxon>
    </lineage>
</organism>
<evidence type="ECO:0000259" key="3">
    <source>
        <dbReference type="PROSITE" id="PS50125"/>
    </source>
</evidence>
<evidence type="ECO:0000256" key="1">
    <source>
        <dbReference type="ARBA" id="ARBA00005381"/>
    </source>
</evidence>
<evidence type="ECO:0000313" key="5">
    <source>
        <dbReference type="Proteomes" id="UP001059836"/>
    </source>
</evidence>
<dbReference type="EMBL" id="CP045809">
    <property type="protein sequence ID" value="QHN37260.1"/>
    <property type="molecule type" value="Genomic_DNA"/>
</dbReference>
<comment type="similarity">
    <text evidence="1">Belongs to the adenylyl cyclase class-3 family.</text>
</comment>
<dbReference type="PANTHER" id="PTHR43081">
    <property type="entry name" value="ADENYLATE CYCLASE, TERMINAL-DIFFERENTIATION SPECIFIC-RELATED"/>
    <property type="match status" value="1"/>
</dbReference>
<dbReference type="InterPro" id="IPR029787">
    <property type="entry name" value="Nucleotide_cyclase"/>
</dbReference>
<dbReference type="SUPFAM" id="SSF55073">
    <property type="entry name" value="Nucleotide cyclase"/>
    <property type="match status" value="1"/>
</dbReference>
<reference evidence="4" key="1">
    <citation type="journal article" date="2021" name="Nat. Microbiol.">
        <title>Cocultivation of an ultrasmall environmental parasitic bacterium with lytic ability against bacteria associated with wastewater foams.</title>
        <authorList>
            <person name="Batinovic S."/>
            <person name="Rose J.J.A."/>
            <person name="Ratcliffe J."/>
            <person name="Seviour R.J."/>
            <person name="Petrovski S."/>
        </authorList>
    </citation>
    <scope>NUCLEOTIDE SEQUENCE</scope>
    <source>
        <strain evidence="4">CON9</strain>
    </source>
</reference>
<dbReference type="CDD" id="cd07302">
    <property type="entry name" value="CHD"/>
    <property type="match status" value="1"/>
</dbReference>
<dbReference type="Proteomes" id="UP001059836">
    <property type="component" value="Chromosome"/>
</dbReference>
<gene>
    <name evidence="4" type="ORF">GII31_01425</name>
</gene>
<dbReference type="Pfam" id="PF00211">
    <property type="entry name" value="Guanylate_cyc"/>
    <property type="match status" value="1"/>
</dbReference>
<evidence type="ECO:0000256" key="2">
    <source>
        <dbReference type="SAM" id="MobiDB-lite"/>
    </source>
</evidence>
<accession>A0ABX6INB6</accession>
<protein>
    <submittedName>
        <fullName evidence="4">Adenylate/guanylate cyclase domain-containing protein</fullName>
    </submittedName>
</protein>
<feature type="region of interest" description="Disordered" evidence="2">
    <location>
        <begin position="308"/>
        <end position="328"/>
    </location>
</feature>
<dbReference type="PANTHER" id="PTHR43081:SF1">
    <property type="entry name" value="ADENYLATE CYCLASE, TERMINAL-DIFFERENTIATION SPECIFIC"/>
    <property type="match status" value="1"/>
</dbReference>
<dbReference type="InterPro" id="IPR001054">
    <property type="entry name" value="A/G_cyclase"/>
</dbReference>
<sequence>MEDAVTRRDLVPPPLYNPDPDYTREELVAALKVLPEQADRIWNAFGFAQYETSEKIFSQADLDAFTLFIGPDSCLSPRSQIAAARAIGQMTTRLADWQAEQIAELAADPLFTVPLTDAIEALSHLQTLIWRRHLDLNLRRDIEQPSDEQVDTVVGFVDIVGYTSLSRRIALYELEELLESFEENVHEVVAAHGGKVIKTLGDAVMFTVPSPSAAAVIGVTLQALADDDILPQIRVGLARGHVLSRLGDVFGEPVNIAARLCGSAYPGTVLVDEILVEDLTPEEAEAFRIRPISPLRVRGYRRLKAYNVEPATPRKSRKHRRSGADHDE</sequence>
<dbReference type="SMART" id="SM00044">
    <property type="entry name" value="CYCc"/>
    <property type="match status" value="1"/>
</dbReference>
<dbReference type="PROSITE" id="PS50125">
    <property type="entry name" value="GUANYLATE_CYCLASE_2"/>
    <property type="match status" value="1"/>
</dbReference>
<dbReference type="Gene3D" id="3.30.70.1230">
    <property type="entry name" value="Nucleotide cyclase"/>
    <property type="match status" value="1"/>
</dbReference>
<name>A0ABX6INB6_9ACTN</name>
<evidence type="ECO:0000313" key="4">
    <source>
        <dbReference type="EMBL" id="QHN37260.1"/>
    </source>
</evidence>
<feature type="domain" description="Guanylate cyclase" evidence="3">
    <location>
        <begin position="153"/>
        <end position="261"/>
    </location>
</feature>
<proteinExistence type="inferred from homology"/>
<dbReference type="InterPro" id="IPR050697">
    <property type="entry name" value="Adenylyl/Guanylyl_Cyclase_3/4"/>
</dbReference>